<keyword evidence="1" id="KW-0472">Membrane</keyword>
<organism evidence="3 4">
    <name type="scientific">Xenorhabdus stockiae</name>
    <dbReference type="NCBI Taxonomy" id="351614"/>
    <lineage>
        <taxon>Bacteria</taxon>
        <taxon>Pseudomonadati</taxon>
        <taxon>Pseudomonadota</taxon>
        <taxon>Gammaproteobacteria</taxon>
        <taxon>Enterobacterales</taxon>
        <taxon>Morganellaceae</taxon>
        <taxon>Xenorhabdus</taxon>
    </lineage>
</organism>
<dbReference type="InterPro" id="IPR011836">
    <property type="entry name" value="YhdP"/>
</dbReference>
<evidence type="ECO:0000313" key="3">
    <source>
        <dbReference type="EMBL" id="PHM65341.1"/>
    </source>
</evidence>
<feature type="transmembrane region" description="Helical" evidence="1">
    <location>
        <begin position="7"/>
        <end position="30"/>
    </location>
</feature>
<gene>
    <name evidence="3" type="ORF">Xsto_02139</name>
</gene>
<reference evidence="3 4" key="1">
    <citation type="journal article" date="2017" name="Nat. Microbiol.">
        <title>Natural product diversity associated with the nematode symbionts Photorhabdus and Xenorhabdus.</title>
        <authorList>
            <person name="Tobias N.J."/>
            <person name="Wolff H."/>
            <person name="Djahanschiri B."/>
            <person name="Grundmann F."/>
            <person name="Kronenwerth M."/>
            <person name="Shi Y.M."/>
            <person name="Simonyi S."/>
            <person name="Grun P."/>
            <person name="Shapiro-Ilan D."/>
            <person name="Pidot S.J."/>
            <person name="Stinear T.P."/>
            <person name="Ebersberger I."/>
            <person name="Bode H.B."/>
        </authorList>
    </citation>
    <scope>NUCLEOTIDE SEQUENCE [LARGE SCALE GENOMIC DNA]</scope>
    <source>
        <strain evidence="3 4">DSM 17904</strain>
    </source>
</reference>
<dbReference type="NCBIfam" id="TIGR02099">
    <property type="entry name" value="YhdP family protein"/>
    <property type="match status" value="1"/>
</dbReference>
<comment type="caution">
    <text evidence="3">The sequence shown here is derived from an EMBL/GenBank/DDBJ whole genome shotgun (WGS) entry which is preliminary data.</text>
</comment>
<proteinExistence type="predicted"/>
<dbReference type="PANTHER" id="PTHR38690">
    <property type="entry name" value="PROTEASE-RELATED"/>
    <property type="match status" value="1"/>
</dbReference>
<keyword evidence="1" id="KW-1133">Transmembrane helix</keyword>
<accession>A0A2D0KPH7</accession>
<evidence type="ECO:0000313" key="4">
    <source>
        <dbReference type="Proteomes" id="UP000222366"/>
    </source>
</evidence>
<dbReference type="PANTHER" id="PTHR38690:SF1">
    <property type="entry name" value="PROTEASE"/>
    <property type="match status" value="1"/>
</dbReference>
<dbReference type="Pfam" id="PF13116">
    <property type="entry name" value="YhdP"/>
    <property type="match status" value="1"/>
</dbReference>
<feature type="domain" description="YhdP central" evidence="2">
    <location>
        <begin position="1"/>
        <end position="1264"/>
    </location>
</feature>
<protein>
    <submittedName>
        <fullName evidence="3">TIGR02099 family protein</fullName>
    </submittedName>
</protein>
<evidence type="ECO:0000256" key="1">
    <source>
        <dbReference type="SAM" id="Phobius"/>
    </source>
</evidence>
<sequence>MKRLLGILLATAAIIIIIVALFVSGLRFFLPHINDYRQQLARQISALTGVSVNIGYISGRWEPFGPQLEVRDLHATNEETDIKAKKVTLSLDVWRSLLQRRWHFRDLSFYQLEVDYDKPLFDGESEQQLPKPDKLSSLFLERFNYFELHDSSLTFPTPSGEKVRLLLPQLAWLNKDNRHRAEGHINLSSINGQEGVVQIKFDLKDINHVLDSGTIYLQADDIDMRLWLSRWLKDSTGLENARFSLANWITLKNGRIESGHLQLRRGYANWHVGEKKHQLTVHDLLLQMRRQGEGWLFDIPNLASLNTNGQQWLAGRLAALYITKANQYQNKDHWRIRAENIQLERLSGVLPLVSPVTPENVNDWQHRQPKGLIHSFALDITPELADGMDVAVKWQDVSWSRWKELPSVNDFSGTLAGNKQQGNFIFELKNSLIDYRQMFQAPFDIASGAGKIEWKSDQEGLKIWSQGLDLQAKSLWINGDFNYTELRNKPPKLEMLAGIRVDDAGEAWRYFPQTLMGKSLTDYLTKSLIKGKIDNATLIFQGNPNDFPFRHNNGQFQVWVPLRNATFKYQPDWPALFGLNANLNFRNNGLWIQADKAKLGKVDASRVSAVIADYDKEKLLIDADISGDGEDIHDYFHHSSLSDTVGNALDNLQLSGKVDGNLHLDIHLEDGKTDARGEVALKDTELFIQPLNSRMKHLSGKFRFDNGNLQSDSLSTNWFGNPLSLRFTTQDLTQHYQVNVDLNAGWPVATLPELPTEIRRQLSGRLDWQGKVNITLPSKGEGLQHELSQQGAKYQVAINADLSHINSTLDGLETASLQGLNDLNIQAEGDDNQLRLTGSLGNRYKFNSQWLLEKGYTRLQRGILNTDKNGIPALPEKSMLELNLPDIEGDKWLALFGTLETKSGTSGAFRWPELFEITIPSLNIGGQRWHNLILSASKQSDSLHINAIGEEIDGDLRIYSDRIWQGALNYLYYNPMFPDSAANDDNSSASTVVDTPKYDLSHWPTLNVRCNECWLAGLKIGKISGTVKPEGNSLVLTDGRVENSAGKLTLSGHWSESNEGNYTRAKGQISGGSLDDMAAYLGFIIPITGAPFKFDFDLNWKDTPWQPDIKTLDGRLTGTLGKGTIAKLGAGRAGQLLRLVSFDALLRKLQLDFSDTFSDDFNFDSMRGDAQIKNGVMYTDNFHIDGLEADIDAKGQINFIQRQLNMELVITPEISATVGVATAFAINPMAGAAVFAAAKVLGPLWSKISVIRYRITGSLEQPKIDEVLRQLKENKGS</sequence>
<dbReference type="EMBL" id="NJAJ01000017">
    <property type="protein sequence ID" value="PHM65341.1"/>
    <property type="molecule type" value="Genomic_DNA"/>
</dbReference>
<dbReference type="RefSeq" id="WP_099125032.1">
    <property type="nucleotide sequence ID" value="NZ_CAWNRH010000079.1"/>
</dbReference>
<keyword evidence="1" id="KW-0812">Transmembrane</keyword>
<dbReference type="NCBIfam" id="NF008148">
    <property type="entry name" value="PRK10899.1"/>
    <property type="match status" value="1"/>
</dbReference>
<name>A0A2D0KPH7_9GAMM</name>
<evidence type="ECO:0000259" key="2">
    <source>
        <dbReference type="Pfam" id="PF13116"/>
    </source>
</evidence>
<dbReference type="InterPro" id="IPR025263">
    <property type="entry name" value="YhdP_central"/>
</dbReference>
<keyword evidence="4" id="KW-1185">Reference proteome</keyword>
<dbReference type="Proteomes" id="UP000222366">
    <property type="component" value="Unassembled WGS sequence"/>
</dbReference>
<dbReference type="AlphaFoldDB" id="A0A2D0KPH7"/>